<name>A0A392SU38_9FABA</name>
<evidence type="ECO:0000313" key="2">
    <source>
        <dbReference type="EMBL" id="MCI51555.1"/>
    </source>
</evidence>
<keyword evidence="3" id="KW-1185">Reference proteome</keyword>
<feature type="compositionally biased region" description="Basic residues" evidence="1">
    <location>
        <begin position="35"/>
        <end position="45"/>
    </location>
</feature>
<evidence type="ECO:0000256" key="1">
    <source>
        <dbReference type="SAM" id="MobiDB-lite"/>
    </source>
</evidence>
<reference evidence="2 3" key="1">
    <citation type="journal article" date="2018" name="Front. Plant Sci.">
        <title>Red Clover (Trifolium pratense) and Zigzag Clover (T. medium) - A Picture of Genomic Similarities and Differences.</title>
        <authorList>
            <person name="Dluhosova J."/>
            <person name="Istvanek J."/>
            <person name="Nedelnik J."/>
            <person name="Repkova J."/>
        </authorList>
    </citation>
    <scope>NUCLEOTIDE SEQUENCE [LARGE SCALE GENOMIC DNA]</scope>
    <source>
        <strain evidence="3">cv. 10/8</strain>
        <tissue evidence="2">Leaf</tissue>
    </source>
</reference>
<accession>A0A392SU38</accession>
<proteinExistence type="predicted"/>
<comment type="caution">
    <text evidence="2">The sequence shown here is derived from an EMBL/GenBank/DDBJ whole genome shotgun (WGS) entry which is preliminary data.</text>
</comment>
<dbReference type="Proteomes" id="UP000265520">
    <property type="component" value="Unassembled WGS sequence"/>
</dbReference>
<protein>
    <submittedName>
        <fullName evidence="2">Uncharacterized protein</fullName>
    </submittedName>
</protein>
<evidence type="ECO:0000313" key="3">
    <source>
        <dbReference type="Proteomes" id="UP000265520"/>
    </source>
</evidence>
<feature type="region of interest" description="Disordered" evidence="1">
    <location>
        <begin position="1"/>
        <end position="45"/>
    </location>
</feature>
<feature type="non-terminal residue" evidence="2">
    <location>
        <position position="1"/>
    </location>
</feature>
<dbReference type="AlphaFoldDB" id="A0A392SU38"/>
<dbReference type="EMBL" id="LXQA010433676">
    <property type="protein sequence ID" value="MCI51555.1"/>
    <property type="molecule type" value="Genomic_DNA"/>
</dbReference>
<sequence>KKKAVMSDSKPPEASKKSTVVGPTRGWSKVEAHATKKMSLKRKEV</sequence>
<organism evidence="2 3">
    <name type="scientific">Trifolium medium</name>
    <dbReference type="NCBI Taxonomy" id="97028"/>
    <lineage>
        <taxon>Eukaryota</taxon>
        <taxon>Viridiplantae</taxon>
        <taxon>Streptophyta</taxon>
        <taxon>Embryophyta</taxon>
        <taxon>Tracheophyta</taxon>
        <taxon>Spermatophyta</taxon>
        <taxon>Magnoliopsida</taxon>
        <taxon>eudicotyledons</taxon>
        <taxon>Gunneridae</taxon>
        <taxon>Pentapetalae</taxon>
        <taxon>rosids</taxon>
        <taxon>fabids</taxon>
        <taxon>Fabales</taxon>
        <taxon>Fabaceae</taxon>
        <taxon>Papilionoideae</taxon>
        <taxon>50 kb inversion clade</taxon>
        <taxon>NPAAA clade</taxon>
        <taxon>Hologalegina</taxon>
        <taxon>IRL clade</taxon>
        <taxon>Trifolieae</taxon>
        <taxon>Trifolium</taxon>
    </lineage>
</organism>